<name>A0A0B0EJ58_9BACT</name>
<evidence type="ECO:0000256" key="1">
    <source>
        <dbReference type="SAM" id="SignalP"/>
    </source>
</evidence>
<evidence type="ECO:0000313" key="2">
    <source>
        <dbReference type="EMBL" id="KHE93087.1"/>
    </source>
</evidence>
<gene>
    <name evidence="2" type="ORF">SCABRO_01164</name>
</gene>
<reference evidence="2 3" key="1">
    <citation type="submission" date="2014-10" db="EMBL/GenBank/DDBJ databases">
        <title>Draft genome of anammox bacterium scalindua brodae, obtained using differential coverage binning of sequence data from two enrichment reactors.</title>
        <authorList>
            <person name="Speth D.R."/>
            <person name="Russ L."/>
            <person name="Kartal B."/>
            <person name="Op den Camp H.J."/>
            <person name="Dutilh B.E."/>
            <person name="Jetten M.S."/>
        </authorList>
    </citation>
    <scope>NUCLEOTIDE SEQUENCE [LARGE SCALE GENOMIC DNA]</scope>
    <source>
        <strain evidence="2">RU1</strain>
    </source>
</reference>
<feature type="signal peptide" evidence="1">
    <location>
        <begin position="1"/>
        <end position="27"/>
    </location>
</feature>
<feature type="chain" id="PRO_5002055126" evidence="1">
    <location>
        <begin position="28"/>
        <end position="186"/>
    </location>
</feature>
<evidence type="ECO:0000313" key="3">
    <source>
        <dbReference type="Proteomes" id="UP000030652"/>
    </source>
</evidence>
<dbReference type="Proteomes" id="UP000030652">
    <property type="component" value="Unassembled WGS sequence"/>
</dbReference>
<proteinExistence type="predicted"/>
<comment type="caution">
    <text evidence="2">The sequence shown here is derived from an EMBL/GenBank/DDBJ whole genome shotgun (WGS) entry which is preliminary data.</text>
</comment>
<dbReference type="eggNOG" id="ENOG5033X3X">
    <property type="taxonomic scope" value="Bacteria"/>
</dbReference>
<keyword evidence="1" id="KW-0732">Signal</keyword>
<accession>A0A0B0EJ58</accession>
<dbReference type="AlphaFoldDB" id="A0A0B0EJ58"/>
<dbReference type="EMBL" id="JRYO01000075">
    <property type="protein sequence ID" value="KHE93087.1"/>
    <property type="molecule type" value="Genomic_DNA"/>
</dbReference>
<sequence length="186" mass="21399">MLRSKYLRRFIILLLFLHFCNLHNVFAHTGHDHSHDTTQITIERSTYTHFKSVLAVYLEIYGSLINGELHDISVLAQKLLDAAGRGVQTEPEGPGWHMMKHILQGAESLKQAKDMQGMREAYISVNDAIIPFFKSWPNQLKHNKIKLYQCEEHGRCWLQPQDIPPTCPFNAAKISNCSDIEEMVIK</sequence>
<organism evidence="2 3">
    <name type="scientific">Candidatus Scalindua brodae</name>
    <dbReference type="NCBI Taxonomy" id="237368"/>
    <lineage>
        <taxon>Bacteria</taxon>
        <taxon>Pseudomonadati</taxon>
        <taxon>Planctomycetota</taxon>
        <taxon>Candidatus Brocadiia</taxon>
        <taxon>Candidatus Brocadiales</taxon>
        <taxon>Candidatus Scalinduaceae</taxon>
        <taxon>Candidatus Scalindua</taxon>
    </lineage>
</organism>
<protein>
    <submittedName>
        <fullName evidence="2">Uncharacterized protein</fullName>
    </submittedName>
</protein>